<keyword evidence="1" id="KW-0732">Signal</keyword>
<organism evidence="2 3">
    <name type="scientific">Phanerochaete sordida</name>
    <dbReference type="NCBI Taxonomy" id="48140"/>
    <lineage>
        <taxon>Eukaryota</taxon>
        <taxon>Fungi</taxon>
        <taxon>Dikarya</taxon>
        <taxon>Basidiomycota</taxon>
        <taxon>Agaricomycotina</taxon>
        <taxon>Agaricomycetes</taxon>
        <taxon>Polyporales</taxon>
        <taxon>Phanerochaetaceae</taxon>
        <taxon>Phanerochaete</taxon>
    </lineage>
</organism>
<dbReference type="EMBL" id="BPQB01000017">
    <property type="protein sequence ID" value="GJE90506.1"/>
    <property type="molecule type" value="Genomic_DNA"/>
</dbReference>
<feature type="chain" id="PRO_5040264443" evidence="1">
    <location>
        <begin position="23"/>
        <end position="293"/>
    </location>
</feature>
<sequence length="293" mass="32073">MKFSTRFLALTALIVFASVVSALSINVSGRNLDVVTRNAKVFEYTGSAEVMAPHDVELLRRAGWTYNNNQKLFSLIIVKNAVVLNAACGSGNPITCAIGAGYAVLTFFFAAWLLSDRADASGGTAPYFVYPPTAATGRMVKRLSVELEHGQWHYVGHAQHKGLNHTVHYFSDGRIQRLRARTVPFWNATGAAKRQSDPDDDGGFVADYSWLTNNEGPYDSFHSTPAGTSYFADNLGGYMISNTGIAACASFKDDQGTLDNGLMTYGWNNQEFEWTEDGEEEAIYGQCADELDL</sequence>
<name>A0A9P3LCH4_9APHY</name>
<keyword evidence="3" id="KW-1185">Reference proteome</keyword>
<evidence type="ECO:0000256" key="1">
    <source>
        <dbReference type="SAM" id="SignalP"/>
    </source>
</evidence>
<protein>
    <submittedName>
        <fullName evidence="2">Uncharacterized protein</fullName>
    </submittedName>
</protein>
<dbReference type="Proteomes" id="UP000703269">
    <property type="component" value="Unassembled WGS sequence"/>
</dbReference>
<dbReference type="OrthoDB" id="5374756at2759"/>
<reference evidence="2 3" key="1">
    <citation type="submission" date="2021-08" db="EMBL/GenBank/DDBJ databases">
        <title>Draft Genome Sequence of Phanerochaete sordida strain YK-624.</title>
        <authorList>
            <person name="Mori T."/>
            <person name="Dohra H."/>
            <person name="Suzuki T."/>
            <person name="Kawagishi H."/>
            <person name="Hirai H."/>
        </authorList>
    </citation>
    <scope>NUCLEOTIDE SEQUENCE [LARGE SCALE GENOMIC DNA]</scope>
    <source>
        <strain evidence="2 3">YK-624</strain>
    </source>
</reference>
<comment type="caution">
    <text evidence="2">The sequence shown here is derived from an EMBL/GenBank/DDBJ whole genome shotgun (WGS) entry which is preliminary data.</text>
</comment>
<dbReference type="AlphaFoldDB" id="A0A9P3LCH4"/>
<evidence type="ECO:0000313" key="3">
    <source>
        <dbReference type="Proteomes" id="UP000703269"/>
    </source>
</evidence>
<accession>A0A9P3LCH4</accession>
<feature type="signal peptide" evidence="1">
    <location>
        <begin position="1"/>
        <end position="22"/>
    </location>
</feature>
<proteinExistence type="predicted"/>
<evidence type="ECO:0000313" key="2">
    <source>
        <dbReference type="EMBL" id="GJE90506.1"/>
    </source>
</evidence>
<gene>
    <name evidence="2" type="ORF">PsYK624_066460</name>
</gene>